<evidence type="ECO:0000313" key="2">
    <source>
        <dbReference type="Proteomes" id="UP000494106"/>
    </source>
</evidence>
<organism evidence="1 2">
    <name type="scientific">Arctia plantaginis</name>
    <name type="common">Wood tiger moth</name>
    <name type="synonym">Phalaena plantaginis</name>
    <dbReference type="NCBI Taxonomy" id="874455"/>
    <lineage>
        <taxon>Eukaryota</taxon>
        <taxon>Metazoa</taxon>
        <taxon>Ecdysozoa</taxon>
        <taxon>Arthropoda</taxon>
        <taxon>Hexapoda</taxon>
        <taxon>Insecta</taxon>
        <taxon>Pterygota</taxon>
        <taxon>Neoptera</taxon>
        <taxon>Endopterygota</taxon>
        <taxon>Lepidoptera</taxon>
        <taxon>Glossata</taxon>
        <taxon>Ditrysia</taxon>
        <taxon>Noctuoidea</taxon>
        <taxon>Erebidae</taxon>
        <taxon>Arctiinae</taxon>
        <taxon>Arctia</taxon>
    </lineage>
</organism>
<protein>
    <submittedName>
        <fullName evidence="1">Uncharacterized protein</fullName>
    </submittedName>
</protein>
<gene>
    <name evidence="1" type="ORF">APLA_LOCUS11682</name>
</gene>
<sequence>MTSRHVRGWVECEHVTGDVIKSPLHNPSHLPHLCKVKNACCVNAYERQTCAGEALAARSDGGNRLRGSAAPLPRATRLPQRRRALVFRV</sequence>
<keyword evidence="2" id="KW-1185">Reference proteome</keyword>
<reference evidence="1 2" key="1">
    <citation type="submission" date="2020-04" db="EMBL/GenBank/DDBJ databases">
        <authorList>
            <person name="Wallbank WR R."/>
            <person name="Pardo Diaz C."/>
            <person name="Kozak K."/>
            <person name="Martin S."/>
            <person name="Jiggins C."/>
            <person name="Moest M."/>
            <person name="Warren A I."/>
            <person name="Byers J.R.P. K."/>
            <person name="Montejo-Kovacevich G."/>
            <person name="Yen C E."/>
        </authorList>
    </citation>
    <scope>NUCLEOTIDE SEQUENCE [LARGE SCALE GENOMIC DNA]</scope>
</reference>
<accession>A0A8S1AU55</accession>
<evidence type="ECO:0000313" key="1">
    <source>
        <dbReference type="EMBL" id="CAB3248381.1"/>
    </source>
</evidence>
<dbReference type="EMBL" id="CADEBC010000534">
    <property type="protein sequence ID" value="CAB3248381.1"/>
    <property type="molecule type" value="Genomic_DNA"/>
</dbReference>
<name>A0A8S1AU55_ARCPL</name>
<dbReference type="Proteomes" id="UP000494106">
    <property type="component" value="Unassembled WGS sequence"/>
</dbReference>
<comment type="caution">
    <text evidence="1">The sequence shown here is derived from an EMBL/GenBank/DDBJ whole genome shotgun (WGS) entry which is preliminary data.</text>
</comment>
<dbReference type="AlphaFoldDB" id="A0A8S1AU55"/>
<proteinExistence type="predicted"/>